<reference evidence="1" key="1">
    <citation type="submission" date="2016-01" db="EMBL/GenBank/DDBJ databases">
        <authorList>
            <person name="Peeters C."/>
        </authorList>
    </citation>
    <scope>NUCLEOTIDE SEQUENCE [LARGE SCALE GENOMIC DNA]</scope>
    <source>
        <strain evidence="1">LMG 29325</strain>
    </source>
</reference>
<dbReference type="AlphaFoldDB" id="A0A158AZH1"/>
<dbReference type="RefSeq" id="WP_143756742.1">
    <property type="nucleotide sequence ID" value="NZ_FCOJ02000021.1"/>
</dbReference>
<organism evidence="1 2">
    <name type="scientific">Caballeronia glebae</name>
    <dbReference type="NCBI Taxonomy" id="1777143"/>
    <lineage>
        <taxon>Bacteria</taxon>
        <taxon>Pseudomonadati</taxon>
        <taxon>Pseudomonadota</taxon>
        <taxon>Betaproteobacteria</taxon>
        <taxon>Burkholderiales</taxon>
        <taxon>Burkholderiaceae</taxon>
        <taxon>Caballeronia</taxon>
    </lineage>
</organism>
<keyword evidence="2" id="KW-1185">Reference proteome</keyword>
<protein>
    <submittedName>
        <fullName evidence="1">Uncharacterized protein</fullName>
    </submittedName>
</protein>
<proteinExistence type="predicted"/>
<evidence type="ECO:0000313" key="1">
    <source>
        <dbReference type="EMBL" id="SAK63212.1"/>
    </source>
</evidence>
<dbReference type="EMBL" id="FCOJ02000021">
    <property type="protein sequence ID" value="SAK63212.1"/>
    <property type="molecule type" value="Genomic_DNA"/>
</dbReference>
<comment type="caution">
    <text evidence="1">The sequence shown here is derived from an EMBL/GenBank/DDBJ whole genome shotgun (WGS) entry which is preliminary data.</text>
</comment>
<sequence>MNSNPNAKTAKIRDRGPADVVAWTRALRDSVEKSAINQLELSTPGFRVSLFRRDQARPGVPMLAGANSQVQPLSTQASKQLKSPAIGHFYAQHPAISGKVRRSLPCDVTLGTIIGFIKIANGYSPVVASKDMRLDEVIPADGDIVDCATVLFNFSEPAQRAD</sequence>
<gene>
    <name evidence="1" type="ORF">AWB82_03281</name>
</gene>
<name>A0A158AZH1_9BURK</name>
<evidence type="ECO:0000313" key="2">
    <source>
        <dbReference type="Proteomes" id="UP000054596"/>
    </source>
</evidence>
<dbReference type="Proteomes" id="UP000054596">
    <property type="component" value="Unassembled WGS sequence"/>
</dbReference>
<accession>A0A158AZH1</accession>
<dbReference type="STRING" id="1777143.AWB82_03281"/>